<protein>
    <recommendedName>
        <fullName evidence="1">PA14 domain-containing protein</fullName>
    </recommendedName>
</protein>
<dbReference type="InterPro" id="IPR013320">
    <property type="entry name" value="ConA-like_dom_sf"/>
</dbReference>
<dbReference type="SUPFAM" id="SSF49899">
    <property type="entry name" value="Concanavalin A-like lectins/glucanases"/>
    <property type="match status" value="1"/>
</dbReference>
<feature type="domain" description="PA14" evidence="1">
    <location>
        <begin position="455"/>
        <end position="602"/>
    </location>
</feature>
<dbReference type="Pfam" id="PF13385">
    <property type="entry name" value="Laminin_G_3"/>
    <property type="match status" value="1"/>
</dbReference>
<organism evidence="2">
    <name type="scientific">viral metagenome</name>
    <dbReference type="NCBI Taxonomy" id="1070528"/>
    <lineage>
        <taxon>unclassified sequences</taxon>
        <taxon>metagenomes</taxon>
        <taxon>organismal metagenomes</taxon>
    </lineage>
</organism>
<evidence type="ECO:0000259" key="1">
    <source>
        <dbReference type="PROSITE" id="PS51820"/>
    </source>
</evidence>
<dbReference type="InterPro" id="IPR037524">
    <property type="entry name" value="PA14/GLEYA"/>
</dbReference>
<evidence type="ECO:0000313" key="2">
    <source>
        <dbReference type="EMBL" id="QHU21999.1"/>
    </source>
</evidence>
<proteinExistence type="predicted"/>
<dbReference type="PROSITE" id="PS51820">
    <property type="entry name" value="PA14"/>
    <property type="match status" value="1"/>
</dbReference>
<name>A0A6C0KWN0_9ZZZZ</name>
<dbReference type="Gene3D" id="2.60.120.200">
    <property type="match status" value="1"/>
</dbReference>
<dbReference type="EMBL" id="MN740994">
    <property type="protein sequence ID" value="QHU21999.1"/>
    <property type="molecule type" value="Genomic_DNA"/>
</dbReference>
<dbReference type="AlphaFoldDB" id="A0A6C0KWN0"/>
<reference evidence="2" key="1">
    <citation type="journal article" date="2020" name="Nature">
        <title>Giant virus diversity and host interactions through global metagenomics.</title>
        <authorList>
            <person name="Schulz F."/>
            <person name="Roux S."/>
            <person name="Paez-Espino D."/>
            <person name="Jungbluth S."/>
            <person name="Walsh D.A."/>
            <person name="Denef V.J."/>
            <person name="McMahon K.D."/>
            <person name="Konstantinidis K.T."/>
            <person name="Eloe-Fadrosh E.A."/>
            <person name="Kyrpides N.C."/>
            <person name="Woyke T."/>
        </authorList>
    </citation>
    <scope>NUCLEOTIDE SEQUENCE</scope>
    <source>
        <strain evidence="2">GVMAG-S-3300013286-35</strain>
    </source>
</reference>
<sequence length="837" mass="93297">MRLLVGVLLLFIIIFLVILLHRLGVKEGFTTENDFTQSQHNLFYDSFNKSVFTNTDNHDDLKTAAGAFATTDVFGNNANKAADVSAYFEDDPFPGLIQENRLCAAALDPSAMPQHEPGKKKGCGWWYVDDDTKQSTGALGTSEEAFGVVPLPGGGKWMWDLLAAQKMEDTKRCRKVKSCEVADLIPGRCGFCPGLNHGIPINSSKQSIYPEDPNLNCGSEVITNPSNCPRPQWQWDWRWNLRNENGEPITSPPTLICDPNPNTGKLSNACLLQLATGAGCTDGGVIVQILQGDSKITESIKFQTAIDYLFVQTNIKTRLSYYGNGVCSRSDALDYYSQVVKQSVTAADSQVRAAAAYLVNETTSYNECPTDPLAKGPFMLHCLQQVAREAKCQPAGTDYPTSETKEKYDFKNWSQILTYFGDLYESTKSNDFSEQGPAVKKCLGITVKSPNPDCGDTTGLSTYVYQWNYESNVLNGVPKSIYYGRMVSPTFPEFNNNGSYTPFDIGTDRIHMRIKANLKPDNTMKTRFWVMADDGISIQVDDTFVLQKWFDQGPTTYESSNIAISDGGKKRIVSDWYNNYEGYMVTYRLLLDGRFQPVPASMILQTQPTGYPIARWDFYEGYIDDRCGTLNSSVTGSIPIGNLGGRKCALFTGQNHIKIANAIKTTAFRSITMMVYIKSNPGPWPRLWEFNNNPSGFTGSWCDDSLFGCMSPSNSQGVGFYCKKACTGPELWSGETTMTTGKWTHIAWVLDEDLHGMTIYIDGVKKGRYQDSSFLLLGNKIYQNLYIFTSVEQFNKDAGVAWFRIFDYTMSAEDVQTDLSNGWSTKELFPKSPNTGF</sequence>
<accession>A0A6C0KWN0</accession>